<sequence>MSSEIALNEQQYAKVKDVFSQAIATPESQWSGIVAALAAEDPIVAEEVRSLLRHHRDVTVLDSQPQESTHPTPPTAIMPGDAVRRAIDFVDPEVPVDTFLVQREIWEENRQILRRRLIVIAIVMSLFIAVSMIRLMTYHYAAVGYGARGVALLVSLGAAWVLHRDHKLSLRRLRIIELIVMANVGVLASVIYLRMLLDAAIRQDVVMFVSINNWHFFAWALLILIYGIFMPNNWQRAAAVVFPMVLIPNLTIWLAAWIDPQIPWLLAQDTFGKPIPEVFVAACIATYTAHLIHGARLSAFQARRLAQYKIKRLIGEGGMGRVYEAEHLLLKRSCAIKLIQPERSGEGEALQRFEREVRATAKLTHPHTIEVYDYGQTNEGVFFFAMELLPGMNLREIVKRTGAMPAPRAIHFLIEICEALQEAHKASLIHRDIKPANVFASQRGGIEDYTKLLDFGVVRDATLDLDPHTAAVEAQRITGTPDYMSPEQVATPSLVGPPSDLYSIGAVGYYLLTGRPPLTGGSLQEVMRAKLTQTPEPPSTHAADVPADLEAILMRCLSTNPGGRPGSAAELLNELRACESAGRWSEEDASAWWIAQTD</sequence>
<evidence type="ECO:0000256" key="2">
    <source>
        <dbReference type="ARBA" id="ARBA00022741"/>
    </source>
</evidence>
<dbReference type="AlphaFoldDB" id="A0A518JY14"/>
<dbReference type="OrthoDB" id="6111975at2"/>
<keyword evidence="2 5" id="KW-0547">Nucleotide-binding</keyword>
<dbReference type="GO" id="GO:0005524">
    <property type="term" value="F:ATP binding"/>
    <property type="evidence" value="ECO:0007669"/>
    <property type="project" value="UniProtKB-UniRule"/>
</dbReference>
<evidence type="ECO:0000256" key="3">
    <source>
        <dbReference type="ARBA" id="ARBA00022777"/>
    </source>
</evidence>
<keyword evidence="9" id="KW-1185">Reference proteome</keyword>
<organism evidence="8 9">
    <name type="scientific">Rosistilla carotiformis</name>
    <dbReference type="NCBI Taxonomy" id="2528017"/>
    <lineage>
        <taxon>Bacteria</taxon>
        <taxon>Pseudomonadati</taxon>
        <taxon>Planctomycetota</taxon>
        <taxon>Planctomycetia</taxon>
        <taxon>Pirellulales</taxon>
        <taxon>Pirellulaceae</taxon>
        <taxon>Rosistilla</taxon>
    </lineage>
</organism>
<keyword evidence="6" id="KW-0472">Membrane</keyword>
<dbReference type="InterPro" id="IPR017441">
    <property type="entry name" value="Protein_kinase_ATP_BS"/>
</dbReference>
<dbReference type="Proteomes" id="UP000315082">
    <property type="component" value="Chromosome"/>
</dbReference>
<proteinExistence type="predicted"/>
<evidence type="ECO:0000313" key="8">
    <source>
        <dbReference type="EMBL" id="QDV70431.1"/>
    </source>
</evidence>
<dbReference type="PANTHER" id="PTHR43289:SF6">
    <property type="entry name" value="SERINE_THREONINE-PROTEIN KINASE NEKL-3"/>
    <property type="match status" value="1"/>
</dbReference>
<evidence type="ECO:0000256" key="6">
    <source>
        <dbReference type="SAM" id="Phobius"/>
    </source>
</evidence>
<evidence type="ECO:0000256" key="5">
    <source>
        <dbReference type="PROSITE-ProRule" id="PRU10141"/>
    </source>
</evidence>
<dbReference type="SMART" id="SM00220">
    <property type="entry name" value="S_TKc"/>
    <property type="match status" value="1"/>
</dbReference>
<keyword evidence="6" id="KW-0812">Transmembrane</keyword>
<dbReference type="PROSITE" id="PS50011">
    <property type="entry name" value="PROTEIN_KINASE_DOM"/>
    <property type="match status" value="1"/>
</dbReference>
<feature type="transmembrane region" description="Helical" evidence="6">
    <location>
        <begin position="142"/>
        <end position="163"/>
    </location>
</feature>
<keyword evidence="1 8" id="KW-0808">Transferase</keyword>
<evidence type="ECO:0000259" key="7">
    <source>
        <dbReference type="PROSITE" id="PS50011"/>
    </source>
</evidence>
<protein>
    <submittedName>
        <fullName evidence="8">Serine/threonine-protein kinase PknB</fullName>
        <ecNumber evidence="8">2.7.11.1</ecNumber>
    </submittedName>
</protein>
<dbReference type="RefSeq" id="WP_145099668.1">
    <property type="nucleotide sequence ID" value="NZ_CP036348.1"/>
</dbReference>
<dbReference type="GO" id="GO:0004674">
    <property type="term" value="F:protein serine/threonine kinase activity"/>
    <property type="evidence" value="ECO:0007669"/>
    <property type="project" value="UniProtKB-EC"/>
</dbReference>
<feature type="transmembrane region" description="Helical" evidence="6">
    <location>
        <begin position="278"/>
        <end position="299"/>
    </location>
</feature>
<dbReference type="InterPro" id="IPR011009">
    <property type="entry name" value="Kinase-like_dom_sf"/>
</dbReference>
<keyword evidence="4 5" id="KW-0067">ATP-binding</keyword>
<evidence type="ECO:0000256" key="4">
    <source>
        <dbReference type="ARBA" id="ARBA00022840"/>
    </source>
</evidence>
<dbReference type="Gene3D" id="1.10.510.10">
    <property type="entry name" value="Transferase(Phosphotransferase) domain 1"/>
    <property type="match status" value="1"/>
</dbReference>
<dbReference type="PANTHER" id="PTHR43289">
    <property type="entry name" value="MITOGEN-ACTIVATED PROTEIN KINASE KINASE KINASE 20-RELATED"/>
    <property type="match status" value="1"/>
</dbReference>
<dbReference type="Gene3D" id="3.30.200.20">
    <property type="entry name" value="Phosphorylase Kinase, domain 1"/>
    <property type="match status" value="1"/>
</dbReference>
<reference evidence="8 9" key="1">
    <citation type="submission" date="2019-02" db="EMBL/GenBank/DDBJ databases">
        <title>Deep-cultivation of Planctomycetes and their phenomic and genomic characterization uncovers novel biology.</title>
        <authorList>
            <person name="Wiegand S."/>
            <person name="Jogler M."/>
            <person name="Boedeker C."/>
            <person name="Pinto D."/>
            <person name="Vollmers J."/>
            <person name="Rivas-Marin E."/>
            <person name="Kohn T."/>
            <person name="Peeters S.H."/>
            <person name="Heuer A."/>
            <person name="Rast P."/>
            <person name="Oberbeckmann S."/>
            <person name="Bunk B."/>
            <person name="Jeske O."/>
            <person name="Meyerdierks A."/>
            <person name="Storesund J.E."/>
            <person name="Kallscheuer N."/>
            <person name="Luecker S."/>
            <person name="Lage O.M."/>
            <person name="Pohl T."/>
            <person name="Merkel B.J."/>
            <person name="Hornburger P."/>
            <person name="Mueller R.-W."/>
            <person name="Bruemmer F."/>
            <person name="Labrenz M."/>
            <person name="Spormann A.M."/>
            <person name="Op den Camp H."/>
            <person name="Overmann J."/>
            <person name="Amann R."/>
            <person name="Jetten M.S.M."/>
            <person name="Mascher T."/>
            <person name="Medema M.H."/>
            <person name="Devos D.P."/>
            <person name="Kaster A.-K."/>
            <person name="Ovreas L."/>
            <person name="Rohde M."/>
            <person name="Galperin M.Y."/>
            <person name="Jogler C."/>
        </authorList>
    </citation>
    <scope>NUCLEOTIDE SEQUENCE [LARGE SCALE GENOMIC DNA]</scope>
    <source>
        <strain evidence="8 9">Poly24</strain>
    </source>
</reference>
<accession>A0A518JY14</accession>
<dbReference type="KEGG" id="rcf:Poly24_41550"/>
<feature type="domain" description="Protein kinase" evidence="7">
    <location>
        <begin position="308"/>
        <end position="576"/>
    </location>
</feature>
<feature type="transmembrane region" description="Helical" evidence="6">
    <location>
        <begin position="237"/>
        <end position="258"/>
    </location>
</feature>
<name>A0A518JY14_9BACT</name>
<dbReference type="EMBL" id="CP036348">
    <property type="protein sequence ID" value="QDV70431.1"/>
    <property type="molecule type" value="Genomic_DNA"/>
</dbReference>
<feature type="transmembrane region" description="Helical" evidence="6">
    <location>
        <begin position="175"/>
        <end position="193"/>
    </location>
</feature>
<feature type="transmembrane region" description="Helical" evidence="6">
    <location>
        <begin position="117"/>
        <end position="136"/>
    </location>
</feature>
<dbReference type="SUPFAM" id="SSF56112">
    <property type="entry name" value="Protein kinase-like (PK-like)"/>
    <property type="match status" value="1"/>
</dbReference>
<dbReference type="InterPro" id="IPR000719">
    <property type="entry name" value="Prot_kinase_dom"/>
</dbReference>
<dbReference type="CDD" id="cd14014">
    <property type="entry name" value="STKc_PknB_like"/>
    <property type="match status" value="1"/>
</dbReference>
<evidence type="ECO:0000313" key="9">
    <source>
        <dbReference type="Proteomes" id="UP000315082"/>
    </source>
</evidence>
<dbReference type="Pfam" id="PF00069">
    <property type="entry name" value="Pkinase"/>
    <property type="match status" value="1"/>
</dbReference>
<keyword evidence="6" id="KW-1133">Transmembrane helix</keyword>
<dbReference type="PROSITE" id="PS00107">
    <property type="entry name" value="PROTEIN_KINASE_ATP"/>
    <property type="match status" value="1"/>
</dbReference>
<keyword evidence="3 8" id="KW-0418">Kinase</keyword>
<evidence type="ECO:0000256" key="1">
    <source>
        <dbReference type="ARBA" id="ARBA00022679"/>
    </source>
</evidence>
<feature type="transmembrane region" description="Helical" evidence="6">
    <location>
        <begin position="213"/>
        <end position="230"/>
    </location>
</feature>
<feature type="binding site" evidence="5">
    <location>
        <position position="337"/>
    </location>
    <ligand>
        <name>ATP</name>
        <dbReference type="ChEBI" id="CHEBI:30616"/>
    </ligand>
</feature>
<dbReference type="EC" id="2.7.11.1" evidence="8"/>
<gene>
    <name evidence="8" type="primary">pknB_17</name>
    <name evidence="8" type="ORF">Poly24_41550</name>
</gene>